<evidence type="ECO:0000313" key="5">
    <source>
        <dbReference type="Proteomes" id="UP000797356"/>
    </source>
</evidence>
<reference evidence="4" key="2">
    <citation type="submission" date="2019-07" db="EMBL/GenBank/DDBJ databases">
        <authorList>
            <person name="Yang Y."/>
            <person name="Bocs S."/>
            <person name="Baudouin L."/>
        </authorList>
    </citation>
    <scope>NUCLEOTIDE SEQUENCE</scope>
    <source>
        <tissue evidence="4">Spear leaf of Hainan Tall coconut</tissue>
    </source>
</reference>
<dbReference type="PROSITE" id="PS51375">
    <property type="entry name" value="PPR"/>
    <property type="match status" value="2"/>
</dbReference>
<dbReference type="Gene3D" id="1.25.40.10">
    <property type="entry name" value="Tetratricopeptide repeat domain"/>
    <property type="match status" value="2"/>
</dbReference>
<evidence type="ECO:0000256" key="3">
    <source>
        <dbReference type="PROSITE-ProRule" id="PRU00708"/>
    </source>
</evidence>
<dbReference type="InterPro" id="IPR002885">
    <property type="entry name" value="PPR_rpt"/>
</dbReference>
<dbReference type="OrthoDB" id="185373at2759"/>
<keyword evidence="5" id="KW-1185">Reference proteome</keyword>
<dbReference type="EMBL" id="CM017875">
    <property type="protein sequence ID" value="KAG1337697.1"/>
    <property type="molecule type" value="Genomic_DNA"/>
</dbReference>
<evidence type="ECO:0000313" key="4">
    <source>
        <dbReference type="EMBL" id="KAG1337697.1"/>
    </source>
</evidence>
<name>A0A8K0I541_COCNU</name>
<dbReference type="InterPro" id="IPR011990">
    <property type="entry name" value="TPR-like_helical_dom_sf"/>
</dbReference>
<keyword evidence="2" id="KW-0677">Repeat</keyword>
<evidence type="ECO:0000256" key="2">
    <source>
        <dbReference type="ARBA" id="ARBA00022737"/>
    </source>
</evidence>
<organism evidence="4 5">
    <name type="scientific">Cocos nucifera</name>
    <name type="common">Coconut palm</name>
    <dbReference type="NCBI Taxonomy" id="13894"/>
    <lineage>
        <taxon>Eukaryota</taxon>
        <taxon>Viridiplantae</taxon>
        <taxon>Streptophyta</taxon>
        <taxon>Embryophyta</taxon>
        <taxon>Tracheophyta</taxon>
        <taxon>Spermatophyta</taxon>
        <taxon>Magnoliopsida</taxon>
        <taxon>Liliopsida</taxon>
        <taxon>Arecaceae</taxon>
        <taxon>Arecoideae</taxon>
        <taxon>Cocoseae</taxon>
        <taxon>Attaleinae</taxon>
        <taxon>Cocos</taxon>
    </lineage>
</organism>
<comment type="similarity">
    <text evidence="1">Belongs to the PPR family. P subfamily.</text>
</comment>
<sequence>MKERGLAPINVTYSILFDVFARENDMERAFEMYGAWRAGLEVDEYTYGVLIQGLRAGGIMKHVWKLFKSMSEKMLKLSNLICDMMIYGHSKEGSTCRAPRLLLKGMSQNGMAPKVDSYSVSIYVLCNQGKRQEVEVLLNEMLASGLRPNGSIYRVPYDAKLKGP</sequence>
<accession>A0A8K0I541</accession>
<dbReference type="NCBIfam" id="TIGR00756">
    <property type="entry name" value="PPR"/>
    <property type="match status" value="2"/>
</dbReference>
<comment type="caution">
    <text evidence="4">The sequence shown here is derived from an EMBL/GenBank/DDBJ whole genome shotgun (WGS) entry which is preliminary data.</text>
</comment>
<feature type="repeat" description="PPR" evidence="3">
    <location>
        <begin position="43"/>
        <end position="77"/>
    </location>
</feature>
<dbReference type="Pfam" id="PF01535">
    <property type="entry name" value="PPR"/>
    <property type="match status" value="3"/>
</dbReference>
<dbReference type="AlphaFoldDB" id="A0A8K0I541"/>
<protein>
    <submittedName>
        <fullName evidence="4">Putative Pentatricopeptide repeat-containing protein</fullName>
    </submittedName>
</protein>
<dbReference type="Proteomes" id="UP000797356">
    <property type="component" value="Chromosome 4"/>
</dbReference>
<dbReference type="PANTHER" id="PTHR47941">
    <property type="entry name" value="PENTATRICOPEPTIDE REPEAT-CONTAINING PROTEIN 3, MITOCHONDRIAL"/>
    <property type="match status" value="1"/>
</dbReference>
<gene>
    <name evidence="4" type="ORF">COCNU_04G000030</name>
</gene>
<feature type="repeat" description="PPR" evidence="3">
    <location>
        <begin position="114"/>
        <end position="148"/>
    </location>
</feature>
<reference evidence="4" key="1">
    <citation type="journal article" date="2017" name="Gigascience">
        <title>The genome draft of coconut (Cocos nucifera).</title>
        <authorList>
            <person name="Xiao Y."/>
            <person name="Xu P."/>
            <person name="Fan H."/>
            <person name="Baudouin L."/>
            <person name="Xia W."/>
            <person name="Bocs S."/>
            <person name="Xu J."/>
            <person name="Li Q."/>
            <person name="Guo A."/>
            <person name="Zhou L."/>
            <person name="Li J."/>
            <person name="Wu Y."/>
            <person name="Ma Z."/>
            <person name="Armero A."/>
            <person name="Issali A.E."/>
            <person name="Liu N."/>
            <person name="Peng M."/>
            <person name="Yang Y."/>
        </authorList>
    </citation>
    <scope>NUCLEOTIDE SEQUENCE</scope>
    <source>
        <tissue evidence="4">Spear leaf of Hainan Tall coconut</tissue>
    </source>
</reference>
<evidence type="ECO:0000256" key="1">
    <source>
        <dbReference type="ARBA" id="ARBA00007626"/>
    </source>
</evidence>
<proteinExistence type="inferred from homology"/>